<evidence type="ECO:0000256" key="3">
    <source>
        <dbReference type="ARBA" id="ARBA00022989"/>
    </source>
</evidence>
<dbReference type="OrthoDB" id="2107885at2759"/>
<sequence length="277" mass="31773">MAPDRQALMQHHFKPLYAIPKASFLYPIKGLWYFVTHPFLYPLLRARLLPAVLLSVFVLFILFFFTYLPQVAFLAIFHRQGAWVNGTFLVLGEGAVVVALLFEAFFVDETQVDIFDAVLVEKGYGALVSSRRPVNEEGDNPVKRLGKPTRSSIYAPFSLRQIVELVLLLPLNFIPVVGVPLFLVLTGYRGGPFHHWRYFKLHDWTKSRRQEWVRKRKWSYTWFGTVALVLQLVPVLSMFFLMTTAAGAALWAIELEERRLLLEDVPTTGPEFSDDPA</sequence>
<comment type="subcellular location">
    <subcellularLocation>
        <location evidence="1">Membrane</location>
        <topology evidence="1">Multi-pass membrane protein</topology>
    </subcellularLocation>
</comment>
<proteinExistence type="predicted"/>
<reference evidence="6" key="1">
    <citation type="journal article" date="2020" name="Stud. Mycol.">
        <title>101 Dothideomycetes genomes: a test case for predicting lifestyles and emergence of pathogens.</title>
        <authorList>
            <person name="Haridas S."/>
            <person name="Albert R."/>
            <person name="Binder M."/>
            <person name="Bloem J."/>
            <person name="Labutti K."/>
            <person name="Salamov A."/>
            <person name="Andreopoulos B."/>
            <person name="Baker S."/>
            <person name="Barry K."/>
            <person name="Bills G."/>
            <person name="Bluhm B."/>
            <person name="Cannon C."/>
            <person name="Castanera R."/>
            <person name="Culley D."/>
            <person name="Daum C."/>
            <person name="Ezra D."/>
            <person name="Gonzalez J."/>
            <person name="Henrissat B."/>
            <person name="Kuo A."/>
            <person name="Liang C."/>
            <person name="Lipzen A."/>
            <person name="Lutzoni F."/>
            <person name="Magnuson J."/>
            <person name="Mondo S."/>
            <person name="Nolan M."/>
            <person name="Ohm R."/>
            <person name="Pangilinan J."/>
            <person name="Park H.-J."/>
            <person name="Ramirez L."/>
            <person name="Alfaro M."/>
            <person name="Sun H."/>
            <person name="Tritt A."/>
            <person name="Yoshinaga Y."/>
            <person name="Zwiers L.-H."/>
            <person name="Turgeon B."/>
            <person name="Goodwin S."/>
            <person name="Spatafora J."/>
            <person name="Crous P."/>
            <person name="Grigoriev I."/>
        </authorList>
    </citation>
    <scope>NUCLEOTIDE SEQUENCE</scope>
    <source>
        <strain evidence="6">CBS 121739</strain>
    </source>
</reference>
<evidence type="ECO:0000256" key="5">
    <source>
        <dbReference type="SAM" id="Phobius"/>
    </source>
</evidence>
<gene>
    <name evidence="6" type="ORF">EJ05DRAFT_165535</name>
</gene>
<evidence type="ECO:0008006" key="8">
    <source>
        <dbReference type="Google" id="ProtNLM"/>
    </source>
</evidence>
<feature type="transmembrane region" description="Helical" evidence="5">
    <location>
        <begin position="165"/>
        <end position="188"/>
    </location>
</feature>
<accession>A0A6A6VTR4</accession>
<keyword evidence="2 5" id="KW-0812">Transmembrane</keyword>
<feature type="transmembrane region" description="Helical" evidence="5">
    <location>
        <begin position="51"/>
        <end position="76"/>
    </location>
</feature>
<feature type="transmembrane region" description="Helical" evidence="5">
    <location>
        <begin position="24"/>
        <end position="44"/>
    </location>
</feature>
<keyword evidence="4 5" id="KW-0472">Membrane</keyword>
<dbReference type="AlphaFoldDB" id="A0A6A6VTR4"/>
<dbReference type="GO" id="GO:0005628">
    <property type="term" value="C:prospore membrane"/>
    <property type="evidence" value="ECO:0007669"/>
    <property type="project" value="TreeGrafter"/>
</dbReference>
<evidence type="ECO:0000256" key="2">
    <source>
        <dbReference type="ARBA" id="ARBA00022692"/>
    </source>
</evidence>
<evidence type="ECO:0000256" key="4">
    <source>
        <dbReference type="ARBA" id="ARBA00023136"/>
    </source>
</evidence>
<keyword evidence="7" id="KW-1185">Reference proteome</keyword>
<dbReference type="InterPro" id="IPR059112">
    <property type="entry name" value="CysZ/EI24"/>
</dbReference>
<dbReference type="PANTHER" id="PTHR34292:SF1">
    <property type="entry name" value="OUTER SPORE WALL PROTEIN RRT8"/>
    <property type="match status" value="1"/>
</dbReference>
<dbReference type="RefSeq" id="XP_033596054.1">
    <property type="nucleotide sequence ID" value="XM_033739449.1"/>
</dbReference>
<keyword evidence="3 5" id="KW-1133">Transmembrane helix</keyword>
<dbReference type="InterPro" id="IPR052786">
    <property type="entry name" value="Spore_wall_assembly"/>
</dbReference>
<evidence type="ECO:0000313" key="7">
    <source>
        <dbReference type="Proteomes" id="UP000799437"/>
    </source>
</evidence>
<feature type="transmembrane region" description="Helical" evidence="5">
    <location>
        <begin position="220"/>
        <end position="253"/>
    </location>
</feature>
<dbReference type="GO" id="GO:0005811">
    <property type="term" value="C:lipid droplet"/>
    <property type="evidence" value="ECO:0007669"/>
    <property type="project" value="TreeGrafter"/>
</dbReference>
<name>A0A6A6VTR4_9PEZI</name>
<feature type="transmembrane region" description="Helical" evidence="5">
    <location>
        <begin position="82"/>
        <end position="102"/>
    </location>
</feature>
<protein>
    <recommendedName>
        <fullName evidence="8">EI24-domain-containing protein</fullName>
    </recommendedName>
</protein>
<evidence type="ECO:0000256" key="1">
    <source>
        <dbReference type="ARBA" id="ARBA00004141"/>
    </source>
</evidence>
<dbReference type="GeneID" id="54480503"/>
<dbReference type="Proteomes" id="UP000799437">
    <property type="component" value="Unassembled WGS sequence"/>
</dbReference>
<dbReference type="PANTHER" id="PTHR34292">
    <property type="entry name" value="OUTER SPORE WALL PROTEIN LDS1"/>
    <property type="match status" value="1"/>
</dbReference>
<dbReference type="Pfam" id="PF07264">
    <property type="entry name" value="EI24"/>
    <property type="match status" value="1"/>
</dbReference>
<organism evidence="6 7">
    <name type="scientific">Pseudovirgaria hyperparasitica</name>
    <dbReference type="NCBI Taxonomy" id="470096"/>
    <lineage>
        <taxon>Eukaryota</taxon>
        <taxon>Fungi</taxon>
        <taxon>Dikarya</taxon>
        <taxon>Ascomycota</taxon>
        <taxon>Pezizomycotina</taxon>
        <taxon>Dothideomycetes</taxon>
        <taxon>Dothideomycetes incertae sedis</taxon>
        <taxon>Acrospermales</taxon>
        <taxon>Acrospermaceae</taxon>
        <taxon>Pseudovirgaria</taxon>
    </lineage>
</organism>
<dbReference type="GO" id="GO:0005619">
    <property type="term" value="C:ascospore wall"/>
    <property type="evidence" value="ECO:0007669"/>
    <property type="project" value="TreeGrafter"/>
</dbReference>
<dbReference type="EMBL" id="ML996583">
    <property type="protein sequence ID" value="KAF2753603.1"/>
    <property type="molecule type" value="Genomic_DNA"/>
</dbReference>
<evidence type="ECO:0000313" key="6">
    <source>
        <dbReference type="EMBL" id="KAF2753603.1"/>
    </source>
</evidence>